<feature type="transmembrane region" description="Helical" evidence="2">
    <location>
        <begin position="421"/>
        <end position="441"/>
    </location>
</feature>
<organism evidence="3 4">
    <name type="scientific">Pythium insidiosum</name>
    <name type="common">Pythiosis disease agent</name>
    <dbReference type="NCBI Taxonomy" id="114742"/>
    <lineage>
        <taxon>Eukaryota</taxon>
        <taxon>Sar</taxon>
        <taxon>Stramenopiles</taxon>
        <taxon>Oomycota</taxon>
        <taxon>Peronosporomycetes</taxon>
        <taxon>Pythiales</taxon>
        <taxon>Pythiaceae</taxon>
        <taxon>Pythium</taxon>
    </lineage>
</organism>
<sequence>MRRTASAPEPDAATRLTQLHEPAFRLRVSRRGFALWWLGFALIHTTAAVFFVLSGFVYQRLPQTFLGLNLSGYSLTMELKYYPLIAVCHYTVAVGHGWVLLHMIRYSLGRGHLVFHHAPNRQRKRERRADSRSKSTIAPSSLVGDMGATVMRHGRHAWRELFGYRGIFGVGGRYFEVVYMLREMLETTLQSYQAYRMSWFVSRVALNRVYVSVLVVNCLATPVLQHTSWSTVAVQRLLCLVLDLALDFLSTVIIPFVLAAPYARVYDPETTDFEGMLWYDNHFIMQTFNESRLVLVSSWTDLFSKLFFSLGMLTTIEHMKALIVRRDQGLVSPSKNGNSDRSGRSAGTVDALPSIGPRVSSVFPLRLLQRLSRAISPSTAPTPVVVAAQTSAQSWRRDILRRSSTLVVPVVRAGHRRRLAVLARVALFGWGVGVLTLHLRAERRGDPAVCSLHVRPWTSDKPGCSLLEYNCKSIPGAEGSDAELSATLDAVDVAALALLVTRHCRAVRMPSLLTRYDQLVGLKIYNSTVERWDETAELTQRAHPNLRFAFFVRVNFSAAELPAGLLSRSFPSKLIDVEFSFTNLHGLPDDLHERWVQPMVLSLEDSPVTEYPRVMNRMRLLVAALVGTRITHVDAALFTNSDIMSLHLSRSPVIEVPEDVPLPASTQIGSIKLWRTHISSLPEWISHPTQGYLARGGVIKAGGSPFCDQFNSAKANGTAIASGGNATWTWLLAPGNEDVAERVLCDPPGFHDDVYYPVDVEEYD</sequence>
<evidence type="ECO:0000313" key="4">
    <source>
        <dbReference type="Proteomes" id="UP001209570"/>
    </source>
</evidence>
<evidence type="ECO:0000256" key="1">
    <source>
        <dbReference type="SAM" id="MobiDB-lite"/>
    </source>
</evidence>
<dbReference type="AlphaFoldDB" id="A0AAD5LSF8"/>
<feature type="transmembrane region" description="Helical" evidence="2">
    <location>
        <begin position="35"/>
        <end position="61"/>
    </location>
</feature>
<feature type="transmembrane region" description="Helical" evidence="2">
    <location>
        <begin position="81"/>
        <end position="101"/>
    </location>
</feature>
<keyword evidence="4" id="KW-1185">Reference proteome</keyword>
<evidence type="ECO:0000256" key="2">
    <source>
        <dbReference type="SAM" id="Phobius"/>
    </source>
</evidence>
<dbReference type="Proteomes" id="UP001209570">
    <property type="component" value="Unassembled WGS sequence"/>
</dbReference>
<gene>
    <name evidence="3" type="ORF">P43SY_005251</name>
</gene>
<proteinExistence type="predicted"/>
<keyword evidence="2" id="KW-1133">Transmembrane helix</keyword>
<dbReference type="Gene3D" id="3.80.10.10">
    <property type="entry name" value="Ribonuclease Inhibitor"/>
    <property type="match status" value="1"/>
</dbReference>
<keyword evidence="2" id="KW-0472">Membrane</keyword>
<feature type="transmembrane region" description="Helical" evidence="2">
    <location>
        <begin position="205"/>
        <end position="225"/>
    </location>
</feature>
<protein>
    <recommendedName>
        <fullName evidence="5">Transmembrane protein</fullName>
    </recommendedName>
</protein>
<evidence type="ECO:0008006" key="5">
    <source>
        <dbReference type="Google" id="ProtNLM"/>
    </source>
</evidence>
<dbReference type="EMBL" id="JAKCXM010000712">
    <property type="protein sequence ID" value="KAJ0392129.1"/>
    <property type="molecule type" value="Genomic_DNA"/>
</dbReference>
<accession>A0AAD5LSF8</accession>
<comment type="caution">
    <text evidence="3">The sequence shown here is derived from an EMBL/GenBank/DDBJ whole genome shotgun (WGS) entry which is preliminary data.</text>
</comment>
<reference evidence="3" key="1">
    <citation type="submission" date="2021-12" db="EMBL/GenBank/DDBJ databases">
        <title>Prjna785345.</title>
        <authorList>
            <person name="Rujirawat T."/>
            <person name="Krajaejun T."/>
        </authorList>
    </citation>
    <scope>NUCLEOTIDE SEQUENCE</scope>
    <source>
        <strain evidence="3">Pi057C3</strain>
    </source>
</reference>
<name>A0AAD5LSF8_PYTIN</name>
<feature type="region of interest" description="Disordered" evidence="1">
    <location>
        <begin position="119"/>
        <end position="138"/>
    </location>
</feature>
<keyword evidence="2" id="KW-0812">Transmembrane</keyword>
<dbReference type="InterPro" id="IPR032675">
    <property type="entry name" value="LRR_dom_sf"/>
</dbReference>
<feature type="transmembrane region" description="Helical" evidence="2">
    <location>
        <begin position="237"/>
        <end position="258"/>
    </location>
</feature>
<evidence type="ECO:0000313" key="3">
    <source>
        <dbReference type="EMBL" id="KAJ0392129.1"/>
    </source>
</evidence>